<feature type="region of interest" description="Disordered" evidence="2">
    <location>
        <begin position="665"/>
        <end position="684"/>
    </location>
</feature>
<evidence type="ECO:0008006" key="7">
    <source>
        <dbReference type="Google" id="ProtNLM"/>
    </source>
</evidence>
<dbReference type="InterPro" id="IPR035019">
    <property type="entry name" value="Spt6_SH2_N"/>
</dbReference>
<evidence type="ECO:0000259" key="4">
    <source>
        <dbReference type="PROSITE" id="PS50126"/>
    </source>
</evidence>
<dbReference type="OMA" id="NELTMTC"/>
<dbReference type="eggNOG" id="KOG1856">
    <property type="taxonomic scope" value="Eukaryota"/>
</dbReference>
<dbReference type="SUPFAM" id="SSF50249">
    <property type="entry name" value="Nucleic acid-binding proteins"/>
    <property type="match status" value="1"/>
</dbReference>
<dbReference type="PANTHER" id="PTHR10145">
    <property type="entry name" value="TRANSCRIPTION ELONGATION FACTOR SPT6"/>
    <property type="match status" value="1"/>
</dbReference>
<sequence length="1767" mass="190675">MSSSKRSALQLEDDDHGRVADFDNDDDFVVGRSRRKRTVVADDFLDAELDDIDDMEEPIDFDDEAGGNPYGNAAYHGDDDGAFSDDGAFGDQGDIPIPHHPGYSSLSGDLFEVLFGSPQYIIDMLKKQLQGMENPADTSSIEPKVLRERYRTQRDDLIRTADCPERFFDLADIDERRARQKRRQTLRNADMLAMVQGDDDTESDGMATEGALSAEERQRLEREERLDRVELRREARWILCNSPLAAKAMAQLEEARGPGGGATLSRILAGSTGDFSTSPRLGVFATFVREIMTVLDFLRNELFEVSFIIFYRRHYFSVFCLSDFWVIYDHDIKWTSLAKSAQDTVNFYRRIRDRPASDPLPSVSYMENMDLFGPIGAGMLMTGSSRPISDNEATEALNDDLLDLQLFSPSGVYLPTSVQEVQDLRDYMSHHLGDLGEPGTGAEDGEGAGSTGLRRHLRSSRNRSTPSATSFPVDLVAFVRTFAISGEQLGINLVDNLQHDAIPTPRESPLAHAETFLRGLAADSPLAGLTGRALLRQAAACLEREIFTDPRTRRFIRQLYFDRVALLNTRPTPAGESEIDEFHPFANFKFLTGYPAKALRAQGTFVSIHKAVTDNLLEVSFSDCVPLLAAGSTNGGAGPGSVPGTTGPAGPHSPVVDLASGESAAGMATSPAGGGPGGLRPDQTSSPILQELIAGFCCAERSDPATLEWNGLRQRLLYNVLATHFNPLLKEEIRGKLLEEARLAVADEVAGSVRELLNAGPYFLSQPDLLAEMREFRSNTRSPLRNVLSLARDRTKLYAAVVDEGGFFINGSVFTIAVERQHRGTVELDHKDLVAFIYQFRPVAIVIGTFGMETRSLFRFMDDLIKTRNIQTELLYVDGSAARLKEQRVIHTDPSLMEYDTNFRFAVHTARRLLDPLEELASLFTAQNDILSLRVHSLQRELPGSLLLDIFTRAFCMSVAHVGVDINRSISAPHFGHSLQFVPGLGPRKAEGLKLAISHNLTFLNSRDQLISELALGSCVYINCAALLVVRPRTIRPDRRRDSRDTLMNHFEVLDATRIHPESYELARRLAFDVLDPDFRGKMATEVEDSRAILAMWESGATHKLAAIQADSYGGFFRGEPVKQLGQMLKRMRFELETPFYETRHKFKAIDDESLFELLTSEAMHSLYEGLVLYAHVDRESDQGLQVRLPSDLNGFLPFSRGGDRAIYPRGSSIEVKVTTIDRSAFRVLMSALPEDIASSRQAFRSKMVRAPFFDVAAMEAAERRAREARVVKKPEIVRRMVDNNPNFHNITHAEAEEMLRSDEYEIGDFIIRPSSSGSVFLTITIKWPAGAFYHVLVTERDKQLVSAIGKRLIIEDSRLGSSVFEDLDDLTANWIEPFSMRLHELMEHKKFHRDLGETALGERLLAERGASSIVPYGMCADPKHPGYMLLLCVPHKSIVKLFIKITPKGYLLDKSAHVLDSTDHLLNSFKQMMVSRASGAGGRSSSQAPHAGGRANAGPGPGVPPGGGASSSGYSGQYGAASASSSGSSASQQQPASGGAASAGGGSYGSYYGDGPGAYSQSQPSAYGAAAPAVAASASQAYQGGRPAGPGGYGGAYGGAGAGAYGGGAYGGGAYGGGGGSGTAGGYGNAGAYGGASSYGGGAGGGAYAPTAGGHGGHPHAQASLPPAPTSASGAAYQGGGSYPSHYPAGASSSSSSYGGGSGGSSSAAGQYSSHHPYHHLPAAPGPSSGQQHPHLPPAPAAPHHGPGAGAYSGSSSSSAAAPRRY</sequence>
<gene>
    <name evidence="5" type="ORF">H696_04388</name>
</gene>
<evidence type="ECO:0000313" key="5">
    <source>
        <dbReference type="EMBL" id="KCV68968.1"/>
    </source>
</evidence>
<feature type="region of interest" description="Disordered" evidence="2">
    <location>
        <begin position="1477"/>
        <end position="1542"/>
    </location>
</feature>
<dbReference type="GO" id="GO:0042393">
    <property type="term" value="F:histone binding"/>
    <property type="evidence" value="ECO:0007669"/>
    <property type="project" value="TreeGrafter"/>
</dbReference>
<feature type="compositionally biased region" description="Low complexity" evidence="2">
    <location>
        <begin position="1684"/>
        <end position="1698"/>
    </location>
</feature>
<dbReference type="InterPro" id="IPR036860">
    <property type="entry name" value="SH2_dom_sf"/>
</dbReference>
<dbReference type="Gene3D" id="1.10.10.2740">
    <property type="entry name" value="Spt6, Death-like domain"/>
    <property type="match status" value="1"/>
</dbReference>
<dbReference type="SUPFAM" id="SSF55550">
    <property type="entry name" value="SH2 domain"/>
    <property type="match status" value="1"/>
</dbReference>
<dbReference type="GO" id="GO:0031491">
    <property type="term" value="F:nucleosome binding"/>
    <property type="evidence" value="ECO:0007669"/>
    <property type="project" value="TreeGrafter"/>
</dbReference>
<dbReference type="Pfam" id="PF14633">
    <property type="entry name" value="SH2_2"/>
    <property type="match status" value="1"/>
</dbReference>
<organism evidence="5">
    <name type="scientific">Fonticula alba</name>
    <name type="common">Slime mold</name>
    <dbReference type="NCBI Taxonomy" id="691883"/>
    <lineage>
        <taxon>Eukaryota</taxon>
        <taxon>Rotosphaerida</taxon>
        <taxon>Fonticulaceae</taxon>
        <taxon>Fonticula</taxon>
    </lineage>
</organism>
<dbReference type="Gene3D" id="3.30.505.10">
    <property type="entry name" value="SH2 domain"/>
    <property type="match status" value="2"/>
</dbReference>
<dbReference type="PROSITE" id="PS50001">
    <property type="entry name" value="SH2"/>
    <property type="match status" value="1"/>
</dbReference>
<feature type="compositionally biased region" description="Low complexity" evidence="2">
    <location>
        <begin position="1512"/>
        <end position="1541"/>
    </location>
</feature>
<dbReference type="Gene3D" id="1.10.3500.10">
    <property type="entry name" value="Tex N-terminal region-like"/>
    <property type="match status" value="1"/>
</dbReference>
<feature type="region of interest" description="Disordered" evidence="2">
    <location>
        <begin position="636"/>
        <end position="658"/>
    </location>
</feature>
<dbReference type="InterPro" id="IPR000980">
    <property type="entry name" value="SH2"/>
</dbReference>
<feature type="region of interest" description="Disordered" evidence="2">
    <location>
        <begin position="198"/>
        <end position="219"/>
    </location>
</feature>
<dbReference type="EMBL" id="KB932207">
    <property type="protein sequence ID" value="KCV68968.1"/>
    <property type="molecule type" value="Genomic_DNA"/>
</dbReference>
<evidence type="ECO:0000256" key="2">
    <source>
        <dbReference type="SAM" id="MobiDB-lite"/>
    </source>
</evidence>
<dbReference type="Gene3D" id="2.40.50.140">
    <property type="entry name" value="Nucleic acid-binding proteins"/>
    <property type="match status" value="1"/>
</dbReference>
<protein>
    <recommendedName>
        <fullName evidence="7">Transcription elongation factor SPT6</fullName>
    </recommendedName>
</protein>
<dbReference type="GeneID" id="20529113"/>
<feature type="compositionally biased region" description="Low complexity" evidence="2">
    <location>
        <begin position="1477"/>
        <end position="1499"/>
    </location>
</feature>
<feature type="compositionally biased region" description="Low complexity" evidence="2">
    <location>
        <begin position="1743"/>
        <end position="1767"/>
    </location>
</feature>
<accession>A0A058Z4Z5</accession>
<dbReference type="InterPro" id="IPR012340">
    <property type="entry name" value="NA-bd_OB-fold"/>
</dbReference>
<dbReference type="OrthoDB" id="995477at2759"/>
<dbReference type="Gene3D" id="1.10.150.850">
    <property type="entry name" value="Spt6, helix-hairpin-helix domain"/>
    <property type="match status" value="1"/>
</dbReference>
<dbReference type="CDD" id="cd09918">
    <property type="entry name" value="SH2_Nterm_SPT6_like"/>
    <property type="match status" value="1"/>
</dbReference>
<feature type="domain" description="S1 motif" evidence="4">
    <location>
        <begin position="1170"/>
        <end position="1233"/>
    </location>
</feature>
<dbReference type="InterPro" id="IPR023323">
    <property type="entry name" value="Tex-like_dom_sf"/>
</dbReference>
<dbReference type="InterPro" id="IPR032706">
    <property type="entry name" value="Spt6_HHH"/>
</dbReference>
<feature type="region of interest" description="Disordered" evidence="2">
    <location>
        <begin position="1"/>
        <end position="23"/>
    </location>
</feature>
<feature type="region of interest" description="Disordered" evidence="2">
    <location>
        <begin position="1654"/>
        <end position="1767"/>
    </location>
</feature>
<dbReference type="Proteomes" id="UP000030693">
    <property type="component" value="Unassembled WGS sequence"/>
</dbReference>
<dbReference type="SUPFAM" id="SSF53098">
    <property type="entry name" value="Ribonuclease H-like"/>
    <property type="match status" value="1"/>
</dbReference>
<dbReference type="InterPro" id="IPR003029">
    <property type="entry name" value="S1_domain"/>
</dbReference>
<dbReference type="InterPro" id="IPR017072">
    <property type="entry name" value="TF_Spt6"/>
</dbReference>
<dbReference type="GO" id="GO:0008023">
    <property type="term" value="C:transcription elongation factor complex"/>
    <property type="evidence" value="ECO:0007669"/>
    <property type="project" value="TreeGrafter"/>
</dbReference>
<evidence type="ECO:0000256" key="1">
    <source>
        <dbReference type="PROSITE-ProRule" id="PRU00191"/>
    </source>
</evidence>
<dbReference type="Gene3D" id="1.10.10.650">
    <property type="entry name" value="RuvA domain 2-like"/>
    <property type="match status" value="1"/>
</dbReference>
<feature type="region of interest" description="Disordered" evidence="2">
    <location>
        <begin position="433"/>
        <end position="468"/>
    </location>
</feature>
<evidence type="ECO:0000313" key="6">
    <source>
        <dbReference type="Proteomes" id="UP000030693"/>
    </source>
</evidence>
<dbReference type="Pfam" id="PF14635">
    <property type="entry name" value="HHH_7"/>
    <property type="match status" value="1"/>
</dbReference>
<dbReference type="PANTHER" id="PTHR10145:SF6">
    <property type="entry name" value="TRANSCRIPTION ELONGATION FACTOR SPT6"/>
    <property type="match status" value="1"/>
</dbReference>
<feature type="domain" description="SH2" evidence="3">
    <location>
        <begin position="1286"/>
        <end position="1371"/>
    </location>
</feature>
<feature type="compositionally biased region" description="Low complexity" evidence="2">
    <location>
        <begin position="1706"/>
        <end position="1716"/>
    </location>
</feature>
<dbReference type="GO" id="GO:0140673">
    <property type="term" value="P:transcription elongation-coupled chromatin remodeling"/>
    <property type="evidence" value="ECO:0007669"/>
    <property type="project" value="InterPro"/>
</dbReference>
<dbReference type="InterPro" id="IPR042066">
    <property type="entry name" value="Spt6_death-like"/>
</dbReference>
<dbReference type="InterPro" id="IPR012337">
    <property type="entry name" value="RNaseH-like_sf"/>
</dbReference>
<keyword evidence="6" id="KW-1185">Reference proteome</keyword>
<name>A0A058Z4Z5_FONAL</name>
<dbReference type="InterPro" id="IPR023319">
    <property type="entry name" value="Tex-like_HTH_dom_sf"/>
</dbReference>
<dbReference type="GO" id="GO:0034728">
    <property type="term" value="P:nucleosome organization"/>
    <property type="evidence" value="ECO:0007669"/>
    <property type="project" value="TreeGrafter"/>
</dbReference>
<proteinExistence type="predicted"/>
<dbReference type="STRING" id="691883.A0A058Z4Z5"/>
<reference evidence="5" key="1">
    <citation type="submission" date="2013-04" db="EMBL/GenBank/DDBJ databases">
        <title>The Genome Sequence of Fonticula alba ATCC 38817.</title>
        <authorList>
            <consortium name="The Broad Institute Genomics Platform"/>
            <person name="Russ C."/>
            <person name="Cuomo C."/>
            <person name="Burger G."/>
            <person name="Gray M.W."/>
            <person name="Holland P.W.H."/>
            <person name="King N."/>
            <person name="Lang F.B.F."/>
            <person name="Roger A.J."/>
            <person name="Ruiz-Trillo I."/>
            <person name="Brown M."/>
            <person name="Walker B."/>
            <person name="Young S."/>
            <person name="Zeng Q."/>
            <person name="Gargeya S."/>
            <person name="Fitzgerald M."/>
            <person name="Haas B."/>
            <person name="Abouelleil A."/>
            <person name="Allen A.W."/>
            <person name="Alvarado L."/>
            <person name="Arachchi H.M."/>
            <person name="Berlin A.M."/>
            <person name="Chapman S.B."/>
            <person name="Gainer-Dewar J."/>
            <person name="Goldberg J."/>
            <person name="Griggs A."/>
            <person name="Gujja S."/>
            <person name="Hansen M."/>
            <person name="Howarth C."/>
            <person name="Imamovic A."/>
            <person name="Ireland A."/>
            <person name="Larimer J."/>
            <person name="McCowan C."/>
            <person name="Murphy C."/>
            <person name="Pearson M."/>
            <person name="Poon T.W."/>
            <person name="Priest M."/>
            <person name="Roberts A."/>
            <person name="Saif S."/>
            <person name="Shea T."/>
            <person name="Sisk P."/>
            <person name="Sykes S."/>
            <person name="Wortman J."/>
            <person name="Nusbaum C."/>
            <person name="Birren B."/>
        </authorList>
    </citation>
    <scope>NUCLEOTIDE SEQUENCE [LARGE SCALE GENOMIC DNA]</scope>
    <source>
        <strain evidence="5">ATCC 38817</strain>
    </source>
</reference>
<dbReference type="InterPro" id="IPR035420">
    <property type="entry name" value="Spt6_SH2"/>
</dbReference>
<dbReference type="RefSeq" id="XP_009496539.1">
    <property type="nucleotide sequence ID" value="XM_009498264.1"/>
</dbReference>
<keyword evidence="1" id="KW-0727">SH2 domain</keyword>
<dbReference type="PROSITE" id="PS50126">
    <property type="entry name" value="S1"/>
    <property type="match status" value="1"/>
</dbReference>
<evidence type="ECO:0000259" key="3">
    <source>
        <dbReference type="PROSITE" id="PS50001"/>
    </source>
</evidence>
<dbReference type="SMART" id="SM00252">
    <property type="entry name" value="SH2"/>
    <property type="match status" value="1"/>
</dbReference>
<dbReference type="GO" id="GO:0003676">
    <property type="term" value="F:nucleic acid binding"/>
    <property type="evidence" value="ECO:0007669"/>
    <property type="project" value="InterPro"/>
</dbReference>